<dbReference type="Pfam" id="PF07885">
    <property type="entry name" value="Ion_trans_2"/>
    <property type="match status" value="1"/>
</dbReference>
<evidence type="ECO:0000313" key="4">
    <source>
        <dbReference type="EMBL" id="KGA93950.1"/>
    </source>
</evidence>
<reference evidence="4 5" key="1">
    <citation type="submission" date="2014-06" db="EMBL/GenBank/DDBJ databases">
        <title>Draft genome sequence of iron oxidizing acidophile Leptospirillum ferriphilum DSM14647.</title>
        <authorList>
            <person name="Cardenas J.P."/>
            <person name="Lazcano M."/>
            <person name="Ossandon F.J."/>
            <person name="Corbett M."/>
            <person name="Holmes D.S."/>
            <person name="Watkin E."/>
        </authorList>
    </citation>
    <scope>NUCLEOTIDE SEQUENCE [LARGE SCALE GENOMIC DNA]</scope>
    <source>
        <strain evidence="4 5">DSM 14647</strain>
    </source>
</reference>
<dbReference type="InterPro" id="IPR036291">
    <property type="entry name" value="NAD(P)-bd_dom_sf"/>
</dbReference>
<evidence type="ECO:0000313" key="5">
    <source>
        <dbReference type="Proteomes" id="UP000029452"/>
    </source>
</evidence>
<dbReference type="SUPFAM" id="SSF81324">
    <property type="entry name" value="Voltage-gated potassium channels"/>
    <property type="match status" value="1"/>
</dbReference>
<keyword evidence="4" id="KW-0407">Ion channel</keyword>
<dbReference type="Gene3D" id="1.10.287.70">
    <property type="match status" value="1"/>
</dbReference>
<feature type="transmembrane region" description="Helical" evidence="2">
    <location>
        <begin position="202"/>
        <end position="219"/>
    </location>
</feature>
<dbReference type="Pfam" id="PF02254">
    <property type="entry name" value="TrkA_N"/>
    <property type="match status" value="1"/>
</dbReference>
<keyword evidence="4" id="KW-0813">Transport</keyword>
<sequence>MSKTSLRKFMLRAISFLSGLEASGRTFLSASLSRRLHARLWFPHVPLALGLALFGLRNLHPLLTEIANLRTGAVHYSPVQEFRALPEFFHDLGKGPHSLIGILEILMAAGLLFRSRFAWSVALVLVSASLGILIYPAGKMSLRAGGDLLLLAGLLFFRRDFSRSNLATGTLFSVISIILLFGYAIFGAYILGKGFSPPIDSLLTAFYFSVVTMATVGYGDIVPKTDDARMFVVSLIILGISVFTASLSTVVLPMMNDRVRHLLMGGRRKMSRKNHYILVGTGGLAANVFAELNDRNLPVTLIVNRRIEEPPWNAVDQVVGDPADTQVLKEAGILDARALLSLLENDGENAFVVLAARASGTEAKTVVSVRDRVNLARIRTVRPDMILAMDVIGAQILGMALSGEPVDGDQLLKKVLFAGDDDPEKITEGS</sequence>
<evidence type="ECO:0000259" key="3">
    <source>
        <dbReference type="PROSITE" id="PS51201"/>
    </source>
</evidence>
<feature type="transmembrane region" description="Helical" evidence="2">
    <location>
        <begin position="169"/>
        <end position="190"/>
    </location>
</feature>
<gene>
    <name evidence="4" type="ORF">LptCag_0576</name>
</gene>
<dbReference type="GO" id="GO:0005886">
    <property type="term" value="C:plasma membrane"/>
    <property type="evidence" value="ECO:0007669"/>
    <property type="project" value="UniProtKB-SubCell"/>
</dbReference>
<keyword evidence="2" id="KW-1133">Transmembrane helix</keyword>
<evidence type="ECO:0000256" key="1">
    <source>
        <dbReference type="ARBA" id="ARBA00004651"/>
    </source>
</evidence>
<feature type="domain" description="RCK N-terminal" evidence="3">
    <location>
        <begin position="273"/>
        <end position="393"/>
    </location>
</feature>
<dbReference type="PROSITE" id="PS51201">
    <property type="entry name" value="RCK_N"/>
    <property type="match status" value="1"/>
</dbReference>
<dbReference type="InterPro" id="IPR003148">
    <property type="entry name" value="RCK_N"/>
</dbReference>
<organism evidence="4 5">
    <name type="scientific">Leptospirillum ferriphilum</name>
    <dbReference type="NCBI Taxonomy" id="178606"/>
    <lineage>
        <taxon>Bacteria</taxon>
        <taxon>Pseudomonadati</taxon>
        <taxon>Nitrospirota</taxon>
        <taxon>Nitrospiria</taxon>
        <taxon>Nitrospirales</taxon>
        <taxon>Nitrospiraceae</taxon>
        <taxon>Leptospirillum</taxon>
    </lineage>
</organism>
<dbReference type="AlphaFoldDB" id="A0A094WBR6"/>
<dbReference type="PATRIC" id="fig|178606.4.peg.1107"/>
<evidence type="ECO:0000256" key="2">
    <source>
        <dbReference type="SAM" id="Phobius"/>
    </source>
</evidence>
<accession>A0A094WBR6</accession>
<dbReference type="PANTHER" id="PTHR43833">
    <property type="entry name" value="POTASSIUM CHANNEL PROTEIN 2-RELATED-RELATED"/>
    <property type="match status" value="1"/>
</dbReference>
<dbReference type="Gene3D" id="3.40.50.720">
    <property type="entry name" value="NAD(P)-binding Rossmann-like Domain"/>
    <property type="match status" value="1"/>
</dbReference>
<keyword evidence="2" id="KW-0472">Membrane</keyword>
<dbReference type="InterPro" id="IPR050721">
    <property type="entry name" value="Trk_Ktr_HKT_K-transport"/>
</dbReference>
<dbReference type="GO" id="GO:0006813">
    <property type="term" value="P:potassium ion transport"/>
    <property type="evidence" value="ECO:0007669"/>
    <property type="project" value="InterPro"/>
</dbReference>
<dbReference type="EMBL" id="JPGK01000004">
    <property type="protein sequence ID" value="KGA93950.1"/>
    <property type="molecule type" value="Genomic_DNA"/>
</dbReference>
<feature type="transmembrane region" description="Helical" evidence="2">
    <location>
        <begin position="231"/>
        <end position="255"/>
    </location>
</feature>
<feature type="transmembrane region" description="Helical" evidence="2">
    <location>
        <begin position="141"/>
        <end position="157"/>
    </location>
</feature>
<proteinExistence type="predicted"/>
<feature type="transmembrane region" description="Helical" evidence="2">
    <location>
        <begin position="117"/>
        <end position="135"/>
    </location>
</feature>
<dbReference type="PANTHER" id="PTHR43833:SF11">
    <property type="entry name" value="VOLTAGE-GATED POTASSIUM CHANNEL KCH"/>
    <property type="match status" value="1"/>
</dbReference>
<keyword evidence="4" id="KW-0406">Ion transport</keyword>
<dbReference type="SUPFAM" id="SSF51735">
    <property type="entry name" value="NAD(P)-binding Rossmann-fold domains"/>
    <property type="match status" value="1"/>
</dbReference>
<dbReference type="InterPro" id="IPR013099">
    <property type="entry name" value="K_chnl_dom"/>
</dbReference>
<comment type="caution">
    <text evidence="4">The sequence shown here is derived from an EMBL/GenBank/DDBJ whole genome shotgun (WGS) entry which is preliminary data.</text>
</comment>
<keyword evidence="2" id="KW-0812">Transmembrane</keyword>
<name>A0A094WBR6_9BACT</name>
<protein>
    <submittedName>
        <fullName evidence="4">Potassium channel protein</fullName>
    </submittedName>
</protein>
<dbReference type="RefSeq" id="WP_236625242.1">
    <property type="nucleotide sequence ID" value="NZ_JPGK01000004.1"/>
</dbReference>
<comment type="subcellular location">
    <subcellularLocation>
        <location evidence="1">Cell membrane</location>
        <topology evidence="1">Multi-pass membrane protein</topology>
    </subcellularLocation>
</comment>
<dbReference type="Proteomes" id="UP000029452">
    <property type="component" value="Unassembled WGS sequence"/>
</dbReference>
<dbReference type="GO" id="GO:0034220">
    <property type="term" value="P:monoatomic ion transmembrane transport"/>
    <property type="evidence" value="ECO:0007669"/>
    <property type="project" value="UniProtKB-KW"/>
</dbReference>